<feature type="compositionally biased region" description="Low complexity" evidence="1">
    <location>
        <begin position="235"/>
        <end position="247"/>
    </location>
</feature>
<accession>A0A9P6JP07</accession>
<reference evidence="2" key="1">
    <citation type="submission" date="2020-11" db="EMBL/GenBank/DDBJ databases">
        <authorList>
            <consortium name="DOE Joint Genome Institute"/>
            <person name="Ahrendt S."/>
            <person name="Riley R."/>
            <person name="Andreopoulos W."/>
            <person name="Labutti K."/>
            <person name="Pangilinan J."/>
            <person name="Ruiz-Duenas F.J."/>
            <person name="Barrasa J.M."/>
            <person name="Sanchez-Garcia M."/>
            <person name="Camarero S."/>
            <person name="Miyauchi S."/>
            <person name="Serrano A."/>
            <person name="Linde D."/>
            <person name="Babiker R."/>
            <person name="Drula E."/>
            <person name="Ayuso-Fernandez I."/>
            <person name="Pacheco R."/>
            <person name="Padilla G."/>
            <person name="Ferreira P."/>
            <person name="Barriuso J."/>
            <person name="Kellner H."/>
            <person name="Castanera R."/>
            <person name="Alfaro M."/>
            <person name="Ramirez L."/>
            <person name="Pisabarro A.G."/>
            <person name="Kuo A."/>
            <person name="Tritt A."/>
            <person name="Lipzen A."/>
            <person name="He G."/>
            <person name="Yan M."/>
            <person name="Ng V."/>
            <person name="Cullen D."/>
            <person name="Martin F."/>
            <person name="Rosso M.-N."/>
            <person name="Henrissat B."/>
            <person name="Hibbett D."/>
            <person name="Martinez A.T."/>
            <person name="Grigoriev I.V."/>
        </authorList>
    </citation>
    <scope>NUCLEOTIDE SEQUENCE</scope>
    <source>
        <strain evidence="2">CBS 506.95</strain>
    </source>
</reference>
<dbReference type="EMBL" id="MU157862">
    <property type="protein sequence ID" value="KAF9527328.1"/>
    <property type="molecule type" value="Genomic_DNA"/>
</dbReference>
<dbReference type="AlphaFoldDB" id="A0A9P6JP07"/>
<protein>
    <submittedName>
        <fullName evidence="2">Gti1/Pac2 family-domain-containing protein</fullName>
    </submittedName>
</protein>
<feature type="compositionally biased region" description="Polar residues" evidence="1">
    <location>
        <begin position="350"/>
        <end position="360"/>
    </location>
</feature>
<feature type="compositionally biased region" description="Polar residues" evidence="1">
    <location>
        <begin position="204"/>
        <end position="215"/>
    </location>
</feature>
<evidence type="ECO:0000313" key="2">
    <source>
        <dbReference type="EMBL" id="KAF9527328.1"/>
    </source>
</evidence>
<feature type="compositionally biased region" description="Polar residues" evidence="1">
    <location>
        <begin position="308"/>
        <end position="329"/>
    </location>
</feature>
<feature type="compositionally biased region" description="Low complexity" evidence="1">
    <location>
        <begin position="337"/>
        <end position="349"/>
    </location>
</feature>
<dbReference type="Proteomes" id="UP000807306">
    <property type="component" value="Unassembled WGS sequence"/>
</dbReference>
<proteinExistence type="predicted"/>
<sequence>MQQPTCTNVRIRSTADAHKIFSAIQQGLLQMVTRRLDADERLALRSGCIYAWEERGPHTETTGLGIERFTEGRRWSPSRVRDEFLFYYEKYSPPPDLNNPGNKSSEPKPPRDWDPLVKQTYSVWVDTEKGRRKWHLTAYFTQATIDQLGTIDDIARVRGVAVPDGMFKSTRVGKSRSNRADDNKTADLSRAATSRTFAPFPSPYQYQSQKGSPSMTPVFMHEPYQNNNHPPEPHSPSYEHSPSPASPQMHGNYAPSNGAYSHHPSTPSYSSDYQQSPMPLPHAIPASNHQTSYSIPPPQPSSQGYYSTNTSPSWNSHNTYYGGQRSSEVSPPPTNLPSPTSSASPPNSTYHAVTSHSPHAQSPYPYPTQIPPMQTNSSQFYSTSYSLNSALTPLPPPHSAPPLHQDYRGGQSISPLQIPDRSNSGHHYQGSTLSPIGQPTSHSGGDGIDISLAPLNLLKRQIRYRREPADEKTLRLLPSLPFDMQQQGMIN</sequence>
<dbReference type="InterPro" id="IPR018608">
    <property type="entry name" value="Gti1/Pac2"/>
</dbReference>
<name>A0A9P6JP07_9AGAR</name>
<feature type="region of interest" description="Disordered" evidence="1">
    <location>
        <begin position="168"/>
        <end position="447"/>
    </location>
</feature>
<gene>
    <name evidence="2" type="ORF">CPB83DRAFT_876479</name>
</gene>
<feature type="compositionally biased region" description="Basic and acidic residues" evidence="1">
    <location>
        <begin position="178"/>
        <end position="187"/>
    </location>
</feature>
<evidence type="ECO:0000313" key="3">
    <source>
        <dbReference type="Proteomes" id="UP000807306"/>
    </source>
</evidence>
<dbReference type="Pfam" id="PF09729">
    <property type="entry name" value="Gti1_Pac2"/>
    <property type="match status" value="1"/>
</dbReference>
<feature type="compositionally biased region" description="Low complexity" evidence="1">
    <location>
        <begin position="260"/>
        <end position="271"/>
    </location>
</feature>
<dbReference type="OrthoDB" id="5572844at2759"/>
<dbReference type="PANTHER" id="PTHR28027:SF1">
    <property type="entry name" value="CAMP INDEPENDENT REGULATORY PROTEIN (AFU_ORTHOLOGUE AFUA_3G09640)"/>
    <property type="match status" value="1"/>
</dbReference>
<comment type="caution">
    <text evidence="2">The sequence shown here is derived from an EMBL/GenBank/DDBJ whole genome shotgun (WGS) entry which is preliminary data.</text>
</comment>
<organism evidence="2 3">
    <name type="scientific">Crepidotus variabilis</name>
    <dbReference type="NCBI Taxonomy" id="179855"/>
    <lineage>
        <taxon>Eukaryota</taxon>
        <taxon>Fungi</taxon>
        <taxon>Dikarya</taxon>
        <taxon>Basidiomycota</taxon>
        <taxon>Agaricomycotina</taxon>
        <taxon>Agaricomycetes</taxon>
        <taxon>Agaricomycetidae</taxon>
        <taxon>Agaricales</taxon>
        <taxon>Agaricineae</taxon>
        <taxon>Crepidotaceae</taxon>
        <taxon>Crepidotus</taxon>
    </lineage>
</organism>
<feature type="compositionally biased region" description="Polar residues" evidence="1">
    <location>
        <begin position="371"/>
        <end position="388"/>
    </location>
</feature>
<evidence type="ECO:0000256" key="1">
    <source>
        <dbReference type="SAM" id="MobiDB-lite"/>
    </source>
</evidence>
<feature type="compositionally biased region" description="Polar residues" evidence="1">
    <location>
        <begin position="411"/>
        <end position="443"/>
    </location>
</feature>
<dbReference type="PANTHER" id="PTHR28027">
    <property type="entry name" value="TRANSCRIPTIONAL REGULATOR MIT1"/>
    <property type="match status" value="1"/>
</dbReference>
<dbReference type="GO" id="GO:0003677">
    <property type="term" value="F:DNA binding"/>
    <property type="evidence" value="ECO:0007669"/>
    <property type="project" value="TreeGrafter"/>
</dbReference>
<keyword evidence="3" id="KW-1185">Reference proteome</keyword>